<dbReference type="Proteomes" id="UP001163846">
    <property type="component" value="Unassembled WGS sequence"/>
</dbReference>
<evidence type="ECO:0000313" key="3">
    <source>
        <dbReference type="Proteomes" id="UP001163846"/>
    </source>
</evidence>
<dbReference type="AlphaFoldDB" id="A0AA38UHZ6"/>
<comment type="caution">
    <text evidence="2">The sequence shown here is derived from an EMBL/GenBank/DDBJ whole genome shotgun (WGS) entry which is preliminary data.</text>
</comment>
<keyword evidence="3" id="KW-1185">Reference proteome</keyword>
<sequence>MPRITKANKAYAHELDARWQEYELLSEKHAAIIRMFPNSREILRNFSQTQTAETLSATFMPLDRAGRDEFERKMEECIRALEYYQDLLDAYVFLFRKLIYDARDRGEEVHGETWRAKVALHRQHSCIPKTEDISEKHIKAMGVSFTSASPATISVSAPSPNVSTSNSGDSRRKDTPVRFPPAIPVEDTFSCHQVDQAHAVRVSNLKLE</sequence>
<evidence type="ECO:0000256" key="1">
    <source>
        <dbReference type="SAM" id="MobiDB-lite"/>
    </source>
</evidence>
<gene>
    <name evidence="2" type="ORF">F5878DRAFT_143682</name>
</gene>
<accession>A0AA38UHZ6</accession>
<feature type="region of interest" description="Disordered" evidence="1">
    <location>
        <begin position="154"/>
        <end position="179"/>
    </location>
</feature>
<evidence type="ECO:0000313" key="2">
    <source>
        <dbReference type="EMBL" id="KAJ3838997.1"/>
    </source>
</evidence>
<organism evidence="2 3">
    <name type="scientific">Lentinula raphanica</name>
    <dbReference type="NCBI Taxonomy" id="153919"/>
    <lineage>
        <taxon>Eukaryota</taxon>
        <taxon>Fungi</taxon>
        <taxon>Dikarya</taxon>
        <taxon>Basidiomycota</taxon>
        <taxon>Agaricomycotina</taxon>
        <taxon>Agaricomycetes</taxon>
        <taxon>Agaricomycetidae</taxon>
        <taxon>Agaricales</taxon>
        <taxon>Marasmiineae</taxon>
        <taxon>Omphalotaceae</taxon>
        <taxon>Lentinula</taxon>
    </lineage>
</organism>
<protein>
    <submittedName>
        <fullName evidence="2">Uncharacterized protein</fullName>
    </submittedName>
</protein>
<dbReference type="EMBL" id="MU806152">
    <property type="protein sequence ID" value="KAJ3838997.1"/>
    <property type="molecule type" value="Genomic_DNA"/>
</dbReference>
<name>A0AA38UHZ6_9AGAR</name>
<reference evidence="2" key="1">
    <citation type="submission" date="2022-08" db="EMBL/GenBank/DDBJ databases">
        <authorList>
            <consortium name="DOE Joint Genome Institute"/>
            <person name="Min B."/>
            <person name="Riley R."/>
            <person name="Sierra-Patev S."/>
            <person name="Naranjo-Ortiz M."/>
            <person name="Looney B."/>
            <person name="Konkel Z."/>
            <person name="Slot J.C."/>
            <person name="Sakamoto Y."/>
            <person name="Steenwyk J.L."/>
            <person name="Rokas A."/>
            <person name="Carro J."/>
            <person name="Camarero S."/>
            <person name="Ferreira P."/>
            <person name="Molpeceres G."/>
            <person name="Ruiz-Duenas F.J."/>
            <person name="Serrano A."/>
            <person name="Henrissat B."/>
            <person name="Drula E."/>
            <person name="Hughes K.W."/>
            <person name="Mata J.L."/>
            <person name="Ishikawa N.K."/>
            <person name="Vargas-Isla R."/>
            <person name="Ushijima S."/>
            <person name="Smith C.A."/>
            <person name="Ahrendt S."/>
            <person name="Andreopoulos W."/>
            <person name="He G."/>
            <person name="Labutti K."/>
            <person name="Lipzen A."/>
            <person name="Ng V."/>
            <person name="Sandor L."/>
            <person name="Barry K."/>
            <person name="Martinez A.T."/>
            <person name="Xiao Y."/>
            <person name="Gibbons J.G."/>
            <person name="Terashima K."/>
            <person name="Hibbett D.S."/>
            <person name="Grigoriev I.V."/>
        </authorList>
    </citation>
    <scope>NUCLEOTIDE SEQUENCE</scope>
    <source>
        <strain evidence="2">TFB9207</strain>
    </source>
</reference>
<proteinExistence type="predicted"/>
<feature type="compositionally biased region" description="Polar residues" evidence="1">
    <location>
        <begin position="154"/>
        <end position="168"/>
    </location>
</feature>